<gene>
    <name evidence="7" type="ORF">METZ01_LOCUS14077</name>
</gene>
<dbReference type="GO" id="GO:0016020">
    <property type="term" value="C:membrane"/>
    <property type="evidence" value="ECO:0007669"/>
    <property type="project" value="UniProtKB-SubCell"/>
</dbReference>
<keyword evidence="3 6" id="KW-0812">Transmembrane</keyword>
<feature type="transmembrane region" description="Helical" evidence="6">
    <location>
        <begin position="35"/>
        <end position="56"/>
    </location>
</feature>
<reference evidence="7" key="1">
    <citation type="submission" date="2018-05" db="EMBL/GenBank/DDBJ databases">
        <authorList>
            <person name="Lanie J.A."/>
            <person name="Ng W.-L."/>
            <person name="Kazmierczak K.M."/>
            <person name="Andrzejewski T.M."/>
            <person name="Davidsen T.M."/>
            <person name="Wayne K.J."/>
            <person name="Tettelin H."/>
            <person name="Glass J.I."/>
            <person name="Rusch D."/>
            <person name="Podicherti R."/>
            <person name="Tsui H.-C.T."/>
            <person name="Winkler M.E."/>
        </authorList>
    </citation>
    <scope>NUCLEOTIDE SEQUENCE</scope>
</reference>
<keyword evidence="5 6" id="KW-0472">Membrane</keyword>
<evidence type="ECO:0000256" key="3">
    <source>
        <dbReference type="ARBA" id="ARBA00022692"/>
    </source>
</evidence>
<evidence type="ECO:0000256" key="4">
    <source>
        <dbReference type="ARBA" id="ARBA00022989"/>
    </source>
</evidence>
<evidence type="ECO:0000313" key="7">
    <source>
        <dbReference type="EMBL" id="SUZ61223.1"/>
    </source>
</evidence>
<accession>A0A381P6G2</accession>
<name>A0A381P6G2_9ZZZZ</name>
<dbReference type="InterPro" id="IPR002549">
    <property type="entry name" value="AI-2E-like"/>
</dbReference>
<keyword evidence="4 6" id="KW-1133">Transmembrane helix</keyword>
<comment type="similarity">
    <text evidence="2">Belongs to the autoinducer-2 exporter (AI-2E) (TC 2.A.86) family.</text>
</comment>
<evidence type="ECO:0000256" key="6">
    <source>
        <dbReference type="SAM" id="Phobius"/>
    </source>
</evidence>
<sequence length="354" mass="38601">MVANEDRSRDRGARFLIIAASLIVVVAGLRAAGELLLPFLVSVFLAIISLPIMEWLKRWRVPIALAVLLTVLTNIAILVGLLVVVGQSLNEFTAAAPGYQARLQELMAAPLSWLQARGVTTEEYGGMELINPGALVDLVGAALRAVATIAQNTFLVILTMVFILFEATGFTQKLRMAFGNRLQNVERFGVMVKQVQRYLAIKTLISVATGICVGLWVSLLGLGFPLLWGLVAAIFNYIPNLGSILAAIPPVLFAIVQFGPGHAAVVAMGYLVINVVFANFLEPYLMGRRLGLSTLVVFLSLVFWGWVWGPVGMLLSVPLTVIIKIALENTEDFRWLAVMLDASPRGSVPRFFRR</sequence>
<evidence type="ECO:0000256" key="2">
    <source>
        <dbReference type="ARBA" id="ARBA00009773"/>
    </source>
</evidence>
<feature type="transmembrane region" description="Helical" evidence="6">
    <location>
        <begin position="12"/>
        <end position="29"/>
    </location>
</feature>
<comment type="subcellular location">
    <subcellularLocation>
        <location evidence="1">Membrane</location>
        <topology evidence="1">Multi-pass membrane protein</topology>
    </subcellularLocation>
</comment>
<feature type="transmembrane region" description="Helical" evidence="6">
    <location>
        <begin position="301"/>
        <end position="327"/>
    </location>
</feature>
<feature type="transmembrane region" description="Helical" evidence="6">
    <location>
        <begin position="234"/>
        <end position="256"/>
    </location>
</feature>
<evidence type="ECO:0000256" key="1">
    <source>
        <dbReference type="ARBA" id="ARBA00004141"/>
    </source>
</evidence>
<dbReference type="PANTHER" id="PTHR21716:SF64">
    <property type="entry name" value="AI-2 TRANSPORT PROTEIN TQSA"/>
    <property type="match status" value="1"/>
</dbReference>
<evidence type="ECO:0008006" key="8">
    <source>
        <dbReference type="Google" id="ProtNLM"/>
    </source>
</evidence>
<dbReference type="GO" id="GO:0055085">
    <property type="term" value="P:transmembrane transport"/>
    <property type="evidence" value="ECO:0007669"/>
    <property type="project" value="TreeGrafter"/>
</dbReference>
<proteinExistence type="inferred from homology"/>
<organism evidence="7">
    <name type="scientific">marine metagenome</name>
    <dbReference type="NCBI Taxonomy" id="408172"/>
    <lineage>
        <taxon>unclassified sequences</taxon>
        <taxon>metagenomes</taxon>
        <taxon>ecological metagenomes</taxon>
    </lineage>
</organism>
<dbReference type="AlphaFoldDB" id="A0A381P6G2"/>
<feature type="transmembrane region" description="Helical" evidence="6">
    <location>
        <begin position="263"/>
        <end position="281"/>
    </location>
</feature>
<protein>
    <recommendedName>
        <fullName evidence="8">AI-2 transport protein TqsA</fullName>
    </recommendedName>
</protein>
<feature type="transmembrane region" description="Helical" evidence="6">
    <location>
        <begin position="63"/>
        <end position="85"/>
    </location>
</feature>
<dbReference type="Pfam" id="PF01594">
    <property type="entry name" value="AI-2E_transport"/>
    <property type="match status" value="1"/>
</dbReference>
<dbReference type="PANTHER" id="PTHR21716">
    <property type="entry name" value="TRANSMEMBRANE PROTEIN"/>
    <property type="match status" value="1"/>
</dbReference>
<feature type="transmembrane region" description="Helical" evidence="6">
    <location>
        <begin position="141"/>
        <end position="165"/>
    </location>
</feature>
<evidence type="ECO:0000256" key="5">
    <source>
        <dbReference type="ARBA" id="ARBA00023136"/>
    </source>
</evidence>
<feature type="transmembrane region" description="Helical" evidence="6">
    <location>
        <begin position="203"/>
        <end position="228"/>
    </location>
</feature>
<dbReference type="EMBL" id="UINC01000788">
    <property type="protein sequence ID" value="SUZ61223.1"/>
    <property type="molecule type" value="Genomic_DNA"/>
</dbReference>